<dbReference type="GO" id="GO:0090158">
    <property type="term" value="P:endoplasmic reticulum membrane organization"/>
    <property type="evidence" value="ECO:0007669"/>
    <property type="project" value="TreeGrafter"/>
</dbReference>
<dbReference type="SUPFAM" id="SSF49354">
    <property type="entry name" value="PapD-like"/>
    <property type="match status" value="1"/>
</dbReference>
<gene>
    <name evidence="4" type="ORF">F8388_017725</name>
</gene>
<comment type="caution">
    <text evidence="4">The sequence shown here is derived from an EMBL/GenBank/DDBJ whole genome shotgun (WGS) entry which is preliminary data.</text>
</comment>
<dbReference type="Pfam" id="PF00635">
    <property type="entry name" value="Motile_Sperm"/>
    <property type="match status" value="1"/>
</dbReference>
<sequence length="517" mass="58837">MSKLLEIQPKELKFTIELKKPSSCSVQLSNNTNYHVAFKVKTTSPKRYCVRPNVGVIMPNSSCDFIVTMQMPRTTPLDLECKDKFLIQSTVVSAETTDEYITASMFVKDGGKLVEEKKLRVILVSPPHSPTLSPINGALNQGMGDDYLFSKDHSLNGVGNLSKQQTVSKDTEESVTVKIKEQKPVVAAELKPVKNVEFMLEKDVQELKPAKGIEELKPAKHKEEMEPAKNSEVLNPTMYTEELKPVKYTEELKPSKHTEVLKTAGYMEELKPTLYAEELKPTMYAEESKSSMYSEELKPLKYTEELSPAKYLEELKPSLYPEELKSAKYVEELKPSKYVEDLNPTNDVMNLNSDKYVEELKPAKDIELKSVESVEESKPVKDVELKNVKAVEELKLFKDVEEIKSKLSKFELKLHQADATILQLMEERKSNIEERKFLQEKLVILSTPILFCGRVEQKRRKNGPSRVSSSVCFYGCIYQYRSWLPFAPLKNPSPPDGSVKMKPLLSMQLFVCRNIVA</sequence>
<protein>
    <recommendedName>
        <fullName evidence="3">MSP domain-containing protein</fullName>
    </recommendedName>
</protein>
<dbReference type="EMBL" id="JAATIP010000008">
    <property type="protein sequence ID" value="KAF4394997.1"/>
    <property type="molecule type" value="Genomic_DNA"/>
</dbReference>
<evidence type="ECO:0000259" key="3">
    <source>
        <dbReference type="PROSITE" id="PS50202"/>
    </source>
</evidence>
<dbReference type="GO" id="GO:0005886">
    <property type="term" value="C:plasma membrane"/>
    <property type="evidence" value="ECO:0007669"/>
    <property type="project" value="TreeGrafter"/>
</dbReference>
<dbReference type="GO" id="GO:0061817">
    <property type="term" value="P:endoplasmic reticulum-plasma membrane tethering"/>
    <property type="evidence" value="ECO:0007669"/>
    <property type="project" value="TreeGrafter"/>
</dbReference>
<evidence type="ECO:0000313" key="5">
    <source>
        <dbReference type="Proteomes" id="UP000525078"/>
    </source>
</evidence>
<evidence type="ECO:0000313" key="4">
    <source>
        <dbReference type="EMBL" id="KAF4394997.1"/>
    </source>
</evidence>
<dbReference type="PANTHER" id="PTHR10809:SF45">
    <property type="entry name" value="VESICLE-ASSOCIATED PROTEIN 2-2"/>
    <property type="match status" value="1"/>
</dbReference>
<reference evidence="4 5" key="1">
    <citation type="journal article" date="2020" name="bioRxiv">
        <title>Sequence and annotation of 42 cannabis genomes reveals extensive copy number variation in cannabinoid synthesis and pathogen resistance genes.</title>
        <authorList>
            <person name="Mckernan K.J."/>
            <person name="Helbert Y."/>
            <person name="Kane L.T."/>
            <person name="Ebling H."/>
            <person name="Zhang L."/>
            <person name="Liu B."/>
            <person name="Eaton Z."/>
            <person name="Mclaughlin S."/>
            <person name="Kingan S."/>
            <person name="Baybayan P."/>
            <person name="Concepcion G."/>
            <person name="Jordan M."/>
            <person name="Riva A."/>
            <person name="Barbazuk W."/>
            <person name="Harkins T."/>
        </authorList>
    </citation>
    <scope>NUCLEOTIDE SEQUENCE [LARGE SCALE GENOMIC DNA]</scope>
    <source>
        <strain evidence="5">cv. Jamaican Lion 4</strain>
        <tissue evidence="4">Leaf</tissue>
    </source>
</reference>
<name>A0A7J6HIA6_CANSA</name>
<keyword evidence="2" id="KW-0175">Coiled coil</keyword>
<dbReference type="InterPro" id="IPR016763">
    <property type="entry name" value="VAP"/>
</dbReference>
<accession>A0A7J6HIA6</accession>
<dbReference type="GO" id="GO:0005789">
    <property type="term" value="C:endoplasmic reticulum membrane"/>
    <property type="evidence" value="ECO:0007669"/>
    <property type="project" value="InterPro"/>
</dbReference>
<dbReference type="InterPro" id="IPR008962">
    <property type="entry name" value="PapD-like_sf"/>
</dbReference>
<dbReference type="InterPro" id="IPR013783">
    <property type="entry name" value="Ig-like_fold"/>
</dbReference>
<comment type="similarity">
    <text evidence="1">Belongs to the VAMP-associated protein (VAP) (TC 9.B.17) family.</text>
</comment>
<dbReference type="PROSITE" id="PS50202">
    <property type="entry name" value="MSP"/>
    <property type="match status" value="1"/>
</dbReference>
<proteinExistence type="inferred from homology"/>
<dbReference type="InterPro" id="IPR000535">
    <property type="entry name" value="MSP_dom"/>
</dbReference>
<feature type="domain" description="MSP" evidence="3">
    <location>
        <begin position="4"/>
        <end position="124"/>
    </location>
</feature>
<dbReference type="Gene3D" id="2.60.40.10">
    <property type="entry name" value="Immunoglobulins"/>
    <property type="match status" value="1"/>
</dbReference>
<dbReference type="AlphaFoldDB" id="A0A7J6HIA6"/>
<dbReference type="Proteomes" id="UP000525078">
    <property type="component" value="Unassembled WGS sequence"/>
</dbReference>
<organism evidence="4 5">
    <name type="scientific">Cannabis sativa</name>
    <name type="common">Hemp</name>
    <name type="synonym">Marijuana</name>
    <dbReference type="NCBI Taxonomy" id="3483"/>
    <lineage>
        <taxon>Eukaryota</taxon>
        <taxon>Viridiplantae</taxon>
        <taxon>Streptophyta</taxon>
        <taxon>Embryophyta</taxon>
        <taxon>Tracheophyta</taxon>
        <taxon>Spermatophyta</taxon>
        <taxon>Magnoliopsida</taxon>
        <taxon>eudicotyledons</taxon>
        <taxon>Gunneridae</taxon>
        <taxon>Pentapetalae</taxon>
        <taxon>rosids</taxon>
        <taxon>fabids</taxon>
        <taxon>Rosales</taxon>
        <taxon>Cannabaceae</taxon>
        <taxon>Cannabis</taxon>
    </lineage>
</organism>
<evidence type="ECO:0000256" key="1">
    <source>
        <dbReference type="ARBA" id="ARBA00008932"/>
    </source>
</evidence>
<feature type="coiled-coil region" evidence="2">
    <location>
        <begin position="400"/>
        <end position="441"/>
    </location>
</feature>
<evidence type="ECO:0000256" key="2">
    <source>
        <dbReference type="SAM" id="Coils"/>
    </source>
</evidence>
<dbReference type="PANTHER" id="PTHR10809">
    <property type="entry name" value="VESICLE-ASSOCIATED MEMBRANE PROTEIN-ASSOCIATED PROTEIN"/>
    <property type="match status" value="1"/>
</dbReference>
<dbReference type="FunFam" id="2.60.40.10:FF:000813">
    <property type="entry name" value="Vesicle-associated protein 1-1"/>
    <property type="match status" value="1"/>
</dbReference>